<dbReference type="Proteomes" id="UP000243459">
    <property type="component" value="Chromosome 3"/>
</dbReference>
<dbReference type="InterPro" id="IPR006041">
    <property type="entry name" value="Pollen_Ole_e1_allergen"/>
</dbReference>
<evidence type="ECO:0000313" key="3">
    <source>
        <dbReference type="EMBL" id="ONK75526.1"/>
    </source>
</evidence>
<dbReference type="PANTHER" id="PTHR31614">
    <property type="entry name" value="PROTEIN DOWNSTREAM OF FLC-RELATED"/>
    <property type="match status" value="1"/>
</dbReference>
<dbReference type="OMA" id="ATTYIPR"/>
<evidence type="ECO:0000256" key="1">
    <source>
        <dbReference type="ARBA" id="ARBA00010049"/>
    </source>
</evidence>
<dbReference type="EMBL" id="CM007383">
    <property type="protein sequence ID" value="ONK75526.1"/>
    <property type="molecule type" value="Genomic_DNA"/>
</dbReference>
<dbReference type="PANTHER" id="PTHR31614:SF5">
    <property type="entry name" value="ALLERGEN-LIKE PROTEIN BRSN20"/>
    <property type="match status" value="1"/>
</dbReference>
<sequence>MNAIRSLSSAKVRVQCRTRATSEKTCSFDGVTDATGTYKILVADEHEHDICESVLISSPDGSCQKIVQGRERAQVFLTHNNGMASDTRFANALGFERKTPFAFCAQLMKQYEEVDV</sequence>
<dbReference type="Pfam" id="PF01190">
    <property type="entry name" value="Pollen_Ole_e_1"/>
    <property type="match status" value="1"/>
</dbReference>
<dbReference type="Gramene" id="ONK75526">
    <property type="protein sequence ID" value="ONK75526"/>
    <property type="gene ID" value="A4U43_C03F17810"/>
</dbReference>
<evidence type="ECO:0000256" key="2">
    <source>
        <dbReference type="ARBA" id="ARBA00023157"/>
    </source>
</evidence>
<dbReference type="AlphaFoldDB" id="A0A5P1FAW6"/>
<evidence type="ECO:0000313" key="4">
    <source>
        <dbReference type="Proteomes" id="UP000243459"/>
    </source>
</evidence>
<keyword evidence="4" id="KW-1185">Reference proteome</keyword>
<keyword evidence="2" id="KW-1015">Disulfide bond</keyword>
<organism evidence="3 4">
    <name type="scientific">Asparagus officinalis</name>
    <name type="common">Garden asparagus</name>
    <dbReference type="NCBI Taxonomy" id="4686"/>
    <lineage>
        <taxon>Eukaryota</taxon>
        <taxon>Viridiplantae</taxon>
        <taxon>Streptophyta</taxon>
        <taxon>Embryophyta</taxon>
        <taxon>Tracheophyta</taxon>
        <taxon>Spermatophyta</taxon>
        <taxon>Magnoliopsida</taxon>
        <taxon>Liliopsida</taxon>
        <taxon>Asparagales</taxon>
        <taxon>Asparagaceae</taxon>
        <taxon>Asparagoideae</taxon>
        <taxon>Asparagus</taxon>
    </lineage>
</organism>
<comment type="similarity">
    <text evidence="1">Belongs to the Ole e I family.</text>
</comment>
<name>A0A5P1FAW6_ASPOF</name>
<reference evidence="4" key="1">
    <citation type="journal article" date="2017" name="Nat. Commun.">
        <title>The asparagus genome sheds light on the origin and evolution of a young Y chromosome.</title>
        <authorList>
            <person name="Harkess A."/>
            <person name="Zhou J."/>
            <person name="Xu C."/>
            <person name="Bowers J.E."/>
            <person name="Van der Hulst R."/>
            <person name="Ayyampalayam S."/>
            <person name="Mercati F."/>
            <person name="Riccardi P."/>
            <person name="McKain M.R."/>
            <person name="Kakrana A."/>
            <person name="Tang H."/>
            <person name="Ray J."/>
            <person name="Groenendijk J."/>
            <person name="Arikit S."/>
            <person name="Mathioni S.M."/>
            <person name="Nakano M."/>
            <person name="Shan H."/>
            <person name="Telgmann-Rauber A."/>
            <person name="Kanno A."/>
            <person name="Yue Z."/>
            <person name="Chen H."/>
            <person name="Li W."/>
            <person name="Chen Y."/>
            <person name="Xu X."/>
            <person name="Zhang Y."/>
            <person name="Luo S."/>
            <person name="Chen H."/>
            <person name="Gao J."/>
            <person name="Mao Z."/>
            <person name="Pires J.C."/>
            <person name="Luo M."/>
            <person name="Kudrna D."/>
            <person name="Wing R.A."/>
            <person name="Meyers B.C."/>
            <person name="Yi K."/>
            <person name="Kong H."/>
            <person name="Lavrijsen P."/>
            <person name="Sunseri F."/>
            <person name="Falavigna A."/>
            <person name="Ye Y."/>
            <person name="Leebens-Mack J.H."/>
            <person name="Chen G."/>
        </authorList>
    </citation>
    <scope>NUCLEOTIDE SEQUENCE [LARGE SCALE GENOMIC DNA]</scope>
    <source>
        <strain evidence="4">cv. DH0086</strain>
    </source>
</reference>
<gene>
    <name evidence="3" type="ORF">A4U43_C03F17810</name>
</gene>
<protein>
    <submittedName>
        <fullName evidence="3">Uncharacterized protein</fullName>
    </submittedName>
</protein>
<proteinExistence type="inferred from homology"/>
<accession>A0A5P1FAW6</accession>